<feature type="transmembrane region" description="Helical" evidence="1">
    <location>
        <begin position="73"/>
        <end position="93"/>
    </location>
</feature>
<keyword evidence="4" id="KW-1185">Reference proteome</keyword>
<feature type="transmembrane region" description="Helical" evidence="1">
    <location>
        <begin position="199"/>
        <end position="220"/>
    </location>
</feature>
<feature type="domain" description="DUF2157" evidence="2">
    <location>
        <begin position="16"/>
        <end position="153"/>
    </location>
</feature>
<evidence type="ECO:0000313" key="4">
    <source>
        <dbReference type="Proteomes" id="UP000236743"/>
    </source>
</evidence>
<dbReference type="EMBL" id="FNUY01000003">
    <property type="protein sequence ID" value="SEG18288.1"/>
    <property type="molecule type" value="Genomic_DNA"/>
</dbReference>
<dbReference type="Pfam" id="PF09925">
    <property type="entry name" value="DUF2157"/>
    <property type="match status" value="1"/>
</dbReference>
<evidence type="ECO:0000313" key="3">
    <source>
        <dbReference type="EMBL" id="SEG18288.1"/>
    </source>
</evidence>
<feature type="transmembrane region" description="Helical" evidence="1">
    <location>
        <begin position="253"/>
        <end position="274"/>
    </location>
</feature>
<feature type="transmembrane region" description="Helical" evidence="1">
    <location>
        <begin position="175"/>
        <end position="192"/>
    </location>
</feature>
<dbReference type="InterPro" id="IPR018677">
    <property type="entry name" value="DUF2157"/>
</dbReference>
<accession>A0A1H5Y318</accession>
<keyword evidence="1" id="KW-1133">Transmembrane helix</keyword>
<organism evidence="3 4">
    <name type="scientific">Bosea lathyri</name>
    <dbReference type="NCBI Taxonomy" id="1036778"/>
    <lineage>
        <taxon>Bacteria</taxon>
        <taxon>Pseudomonadati</taxon>
        <taxon>Pseudomonadota</taxon>
        <taxon>Alphaproteobacteria</taxon>
        <taxon>Hyphomicrobiales</taxon>
        <taxon>Boseaceae</taxon>
        <taxon>Bosea</taxon>
    </lineage>
</organism>
<dbReference type="AlphaFoldDB" id="A0A1H5Y318"/>
<feature type="transmembrane region" description="Helical" evidence="1">
    <location>
        <begin position="105"/>
        <end position="124"/>
    </location>
</feature>
<dbReference type="OrthoDB" id="7353197at2"/>
<feature type="transmembrane region" description="Helical" evidence="1">
    <location>
        <begin position="153"/>
        <end position="169"/>
    </location>
</feature>
<feature type="transmembrane region" description="Helical" evidence="1">
    <location>
        <begin position="314"/>
        <end position="332"/>
    </location>
</feature>
<protein>
    <submittedName>
        <fullName evidence="3">Uncharacterized membrane protein</fullName>
    </submittedName>
</protein>
<name>A0A1H5Y318_9HYPH</name>
<keyword evidence="1" id="KW-0812">Transmembrane</keyword>
<dbReference type="Proteomes" id="UP000236743">
    <property type="component" value="Unassembled WGS sequence"/>
</dbReference>
<keyword evidence="1" id="KW-0472">Membrane</keyword>
<feature type="transmembrane region" description="Helical" evidence="1">
    <location>
        <begin position="395"/>
        <end position="413"/>
    </location>
</feature>
<feature type="transmembrane region" description="Helical" evidence="1">
    <location>
        <begin position="45"/>
        <end position="67"/>
    </location>
</feature>
<proteinExistence type="predicted"/>
<feature type="transmembrane region" description="Helical" evidence="1">
    <location>
        <begin position="370"/>
        <end position="389"/>
    </location>
</feature>
<feature type="transmembrane region" description="Helical" evidence="1">
    <location>
        <begin position="226"/>
        <end position="246"/>
    </location>
</feature>
<feature type="transmembrane region" description="Helical" evidence="1">
    <location>
        <begin position="344"/>
        <end position="363"/>
    </location>
</feature>
<evidence type="ECO:0000256" key="1">
    <source>
        <dbReference type="SAM" id="Phobius"/>
    </source>
</evidence>
<gene>
    <name evidence="3" type="ORF">SAMN04488115_103504</name>
</gene>
<dbReference type="RefSeq" id="WP_103872313.1">
    <property type="nucleotide sequence ID" value="NZ_FNUY01000003.1"/>
</dbReference>
<feature type="transmembrane region" description="Helical" evidence="1">
    <location>
        <begin position="286"/>
        <end position="307"/>
    </location>
</feature>
<feature type="transmembrane region" description="Helical" evidence="1">
    <location>
        <begin position="130"/>
        <end position="148"/>
    </location>
</feature>
<sequence>MLTGSYRKRLNADLIKWVGEGLLSADSASAIRGSLAREGGFRLPALLGMFGGLLIAASVAAFVAANWEEIPRLVKLGMILAGVIVALATAARLQSRGSSSGADAAATCGVLVFAAGIALIGQMYHLPADWPAGAMLVAIGALAVALLLRSDGALVIAFVAICAWSAGRWEESEGARHVAFFALYLPALWLAWPRRNRLVHHLAVLALALWLALLPGNWAIGRFDYALLAYALAVSAFYVSLGAFALDRGRPALLTACLPWGLIGLLIVLNVELIRILDATESRAGHAFWLVFVAYAVAVPAVMAVAALARERRFAWPLAVALILALLVPPVFWSGGVVGLGGKIVIASLILFSAIALVVAGAIGGDRRILISGSALFGIAILILLWQTIGTLLDQSLFFLVAGAVLLGLASGARRLFARLNPPASEGAA</sequence>
<reference evidence="3 4" key="1">
    <citation type="submission" date="2016-10" db="EMBL/GenBank/DDBJ databases">
        <authorList>
            <person name="de Groot N.N."/>
        </authorList>
    </citation>
    <scope>NUCLEOTIDE SEQUENCE [LARGE SCALE GENOMIC DNA]</scope>
    <source>
        <strain evidence="3 4">DSM 26656</strain>
    </source>
</reference>
<evidence type="ECO:0000259" key="2">
    <source>
        <dbReference type="Pfam" id="PF09925"/>
    </source>
</evidence>